<proteinExistence type="predicted"/>
<gene>
    <name evidence="2" type="ORF">BKE38_01960</name>
</gene>
<feature type="region of interest" description="Disordered" evidence="1">
    <location>
        <begin position="114"/>
        <end position="160"/>
    </location>
</feature>
<dbReference type="RefSeq" id="WP_076955702.1">
    <property type="nucleotide sequence ID" value="NZ_MLCO01000012.1"/>
</dbReference>
<reference evidence="2 3" key="1">
    <citation type="submission" date="2016-10" db="EMBL/GenBank/DDBJ databases">
        <title>Draft Genome sequence of Roseomonas sp. strain M3.</title>
        <authorList>
            <person name="Subhash Y."/>
            <person name="Lee S."/>
        </authorList>
    </citation>
    <scope>NUCLEOTIDE SEQUENCE [LARGE SCALE GENOMIC DNA]</scope>
    <source>
        <strain evidence="2 3">M3</strain>
    </source>
</reference>
<accession>A0A1V2H7U2</accession>
<dbReference type="AlphaFoldDB" id="A0A1V2H7U2"/>
<evidence type="ECO:0000313" key="3">
    <source>
        <dbReference type="Proteomes" id="UP000188879"/>
    </source>
</evidence>
<feature type="compositionally biased region" description="Basic and acidic residues" evidence="1">
    <location>
        <begin position="120"/>
        <end position="133"/>
    </location>
</feature>
<organism evidence="2 3">
    <name type="scientific">Teichococcus deserti</name>
    <dbReference type="NCBI Taxonomy" id="1817963"/>
    <lineage>
        <taxon>Bacteria</taxon>
        <taxon>Pseudomonadati</taxon>
        <taxon>Pseudomonadota</taxon>
        <taxon>Alphaproteobacteria</taxon>
        <taxon>Acetobacterales</taxon>
        <taxon>Roseomonadaceae</taxon>
        <taxon>Roseomonas</taxon>
    </lineage>
</organism>
<comment type="caution">
    <text evidence="2">The sequence shown here is derived from an EMBL/GenBank/DDBJ whole genome shotgun (WGS) entry which is preliminary data.</text>
</comment>
<protein>
    <submittedName>
        <fullName evidence="2">Uncharacterized protein</fullName>
    </submittedName>
</protein>
<keyword evidence="3" id="KW-1185">Reference proteome</keyword>
<evidence type="ECO:0000256" key="1">
    <source>
        <dbReference type="SAM" id="MobiDB-lite"/>
    </source>
</evidence>
<dbReference type="OrthoDB" id="7270890at2"/>
<evidence type="ECO:0000313" key="2">
    <source>
        <dbReference type="EMBL" id="ONG58821.1"/>
    </source>
</evidence>
<sequence length="334" mass="36469">MPRRPTDLIQVAMSDPRFRLLSFAEVGFWVHLMNMLLSAPVRGQLQFSGTASVPALVSRLVSTAEPMSETEAETQLQTFCELGLIELDEASRTIFLAGARDTSRRAEAARINGLKGGRPRKGETLEERRERRQGSFMLPIRGGLAEPRKTEAEPNGESSRAVLTTTTKLTGSSNAREETEAAALVKELTGLAGFRPRMQGRELEIVAGWQAAGVSAEGMRAVVQEVANRASYDPGAVKTLGYFTPAMHEAAGLGAQSRQASAASLVYNPPRPPAAQRDAQGFTADERSRMDELRAMARDGVPRDNQRRINAEGIMRHLYPHLWDIMAAELDLAA</sequence>
<dbReference type="EMBL" id="MLCO01000012">
    <property type="protein sequence ID" value="ONG58821.1"/>
    <property type="molecule type" value="Genomic_DNA"/>
</dbReference>
<dbReference type="Proteomes" id="UP000188879">
    <property type="component" value="Unassembled WGS sequence"/>
</dbReference>
<name>A0A1V2H7U2_9PROT</name>